<evidence type="ECO:0000256" key="1">
    <source>
        <dbReference type="SAM" id="MobiDB-lite"/>
    </source>
</evidence>
<proteinExistence type="predicted"/>
<evidence type="ECO:0000313" key="2">
    <source>
        <dbReference type="EMBL" id="RNA29853.1"/>
    </source>
</evidence>
<feature type="compositionally biased region" description="Polar residues" evidence="1">
    <location>
        <begin position="27"/>
        <end position="37"/>
    </location>
</feature>
<gene>
    <name evidence="2" type="ORF">BpHYR1_051415</name>
</gene>
<feature type="compositionally biased region" description="Low complexity" evidence="1">
    <location>
        <begin position="7"/>
        <end position="26"/>
    </location>
</feature>
<dbReference type="Proteomes" id="UP000276133">
    <property type="component" value="Unassembled WGS sequence"/>
</dbReference>
<sequence>MNQDYYSTQLPQSSPDSSLSQASISDETNSLDNPSTSSNYTLEKYFEEVTFSLQSLLIQIGRLNFWPAKILFSQIWLLKFWSTKLVLLKIRRLHQLGFALTHH</sequence>
<name>A0A3M7S212_BRAPC</name>
<organism evidence="2 3">
    <name type="scientific">Brachionus plicatilis</name>
    <name type="common">Marine rotifer</name>
    <name type="synonym">Brachionus muelleri</name>
    <dbReference type="NCBI Taxonomy" id="10195"/>
    <lineage>
        <taxon>Eukaryota</taxon>
        <taxon>Metazoa</taxon>
        <taxon>Spiralia</taxon>
        <taxon>Gnathifera</taxon>
        <taxon>Rotifera</taxon>
        <taxon>Eurotatoria</taxon>
        <taxon>Monogononta</taxon>
        <taxon>Pseudotrocha</taxon>
        <taxon>Ploima</taxon>
        <taxon>Brachionidae</taxon>
        <taxon>Brachionus</taxon>
    </lineage>
</organism>
<dbReference type="AlphaFoldDB" id="A0A3M7S212"/>
<feature type="region of interest" description="Disordered" evidence="1">
    <location>
        <begin position="1"/>
        <end position="37"/>
    </location>
</feature>
<reference evidence="2 3" key="1">
    <citation type="journal article" date="2018" name="Sci. Rep.">
        <title>Genomic signatures of local adaptation to the degree of environmental predictability in rotifers.</title>
        <authorList>
            <person name="Franch-Gras L."/>
            <person name="Hahn C."/>
            <person name="Garcia-Roger E.M."/>
            <person name="Carmona M.J."/>
            <person name="Serra M."/>
            <person name="Gomez A."/>
        </authorList>
    </citation>
    <scope>NUCLEOTIDE SEQUENCE [LARGE SCALE GENOMIC DNA]</scope>
    <source>
        <strain evidence="2">HYR1</strain>
    </source>
</reference>
<dbReference type="EMBL" id="REGN01002158">
    <property type="protein sequence ID" value="RNA29853.1"/>
    <property type="molecule type" value="Genomic_DNA"/>
</dbReference>
<protein>
    <submittedName>
        <fullName evidence="2">Uncharacterized protein</fullName>
    </submittedName>
</protein>
<comment type="caution">
    <text evidence="2">The sequence shown here is derived from an EMBL/GenBank/DDBJ whole genome shotgun (WGS) entry which is preliminary data.</text>
</comment>
<keyword evidence="3" id="KW-1185">Reference proteome</keyword>
<accession>A0A3M7S212</accession>
<evidence type="ECO:0000313" key="3">
    <source>
        <dbReference type="Proteomes" id="UP000276133"/>
    </source>
</evidence>